<evidence type="ECO:0000313" key="2">
    <source>
        <dbReference type="Proteomes" id="UP000286113"/>
    </source>
</evidence>
<comment type="caution">
    <text evidence="1">The sequence shown here is derived from an EMBL/GenBank/DDBJ whole genome shotgun (WGS) entry which is preliminary data.</text>
</comment>
<dbReference type="EMBL" id="QRVN01000016">
    <property type="protein sequence ID" value="RGS46822.1"/>
    <property type="molecule type" value="Genomic_DNA"/>
</dbReference>
<accession>A0AA92TL63</accession>
<reference evidence="1 2" key="1">
    <citation type="submission" date="2018-08" db="EMBL/GenBank/DDBJ databases">
        <title>A genome reference for cultivated species of the human gut microbiota.</title>
        <authorList>
            <person name="Zou Y."/>
            <person name="Xue W."/>
            <person name="Luo G."/>
        </authorList>
    </citation>
    <scope>NUCLEOTIDE SEQUENCE [LARGE SCALE GENOMIC DNA]</scope>
    <source>
        <strain evidence="1 2">AF22-1</strain>
    </source>
</reference>
<gene>
    <name evidence="1" type="ORF">DWX90_08660</name>
</gene>
<protein>
    <submittedName>
        <fullName evidence="1">Uncharacterized protein</fullName>
    </submittedName>
</protein>
<dbReference type="Proteomes" id="UP000286113">
    <property type="component" value="Unassembled WGS sequence"/>
</dbReference>
<evidence type="ECO:0000313" key="1">
    <source>
        <dbReference type="EMBL" id="RGS46822.1"/>
    </source>
</evidence>
<name>A0AA92TL63_9BACT</name>
<sequence length="166" mass="18837">MMVLEKMTGKPLRTSSYQRGLFNTQVKMNIVLNGNMNESSSKAGKGFYPNTELGIDLKLMTKEPGRMAVGEYLDGAITHDGEDHFTFVQNDQEKKLQKVVQRNPHVYEGKYINVNRKKDGTLYPTFNRPQFSERFTFQDFCQGAANELRIISGKSDDSLKSQSQLG</sequence>
<proteinExistence type="predicted"/>
<organism evidence="1 2">
    <name type="scientific">Segatella copri</name>
    <dbReference type="NCBI Taxonomy" id="165179"/>
    <lineage>
        <taxon>Bacteria</taxon>
        <taxon>Pseudomonadati</taxon>
        <taxon>Bacteroidota</taxon>
        <taxon>Bacteroidia</taxon>
        <taxon>Bacteroidales</taxon>
        <taxon>Prevotellaceae</taxon>
        <taxon>Segatella</taxon>
    </lineage>
</organism>
<dbReference type="AlphaFoldDB" id="A0AA92TL63"/>